<feature type="transmembrane region" description="Helical" evidence="12">
    <location>
        <begin position="402"/>
        <end position="421"/>
    </location>
</feature>
<keyword evidence="6 11" id="KW-0812">Transmembrane</keyword>
<evidence type="ECO:0000313" key="13">
    <source>
        <dbReference type="EMBL" id="KPD03621.1"/>
    </source>
</evidence>
<evidence type="ECO:0000256" key="2">
    <source>
        <dbReference type="ARBA" id="ARBA00005182"/>
    </source>
</evidence>
<keyword evidence="4 11" id="KW-1003">Cell membrane</keyword>
<keyword evidence="10 11" id="KW-0012">Acyltransferase</keyword>
<feature type="transmembrane region" description="Helical" evidence="12">
    <location>
        <begin position="245"/>
        <end position="264"/>
    </location>
</feature>
<name>A0A0N0IBH0_9GAMM</name>
<feature type="transmembrane region" description="Helical" evidence="12">
    <location>
        <begin position="189"/>
        <end position="208"/>
    </location>
</feature>
<evidence type="ECO:0000256" key="11">
    <source>
        <dbReference type="PIRNR" id="PIRNR016636"/>
    </source>
</evidence>
<protein>
    <recommendedName>
        <fullName evidence="11">Probable alginate O-acetylase</fullName>
        <ecNumber evidence="11">2.3.1.-</ecNumber>
    </recommendedName>
</protein>
<dbReference type="UniPathway" id="UPA00286"/>
<dbReference type="EC" id="2.3.1.-" evidence="11"/>
<evidence type="ECO:0000256" key="8">
    <source>
        <dbReference type="ARBA" id="ARBA00022989"/>
    </source>
</evidence>
<dbReference type="EMBL" id="LGAA01000009">
    <property type="protein sequence ID" value="KPD03621.1"/>
    <property type="molecule type" value="Genomic_DNA"/>
</dbReference>
<evidence type="ECO:0000256" key="12">
    <source>
        <dbReference type="SAM" id="Phobius"/>
    </source>
</evidence>
<dbReference type="AlphaFoldDB" id="A0A0N0IBH0"/>
<dbReference type="Proteomes" id="UP000053226">
    <property type="component" value="Unassembled WGS sequence"/>
</dbReference>
<dbReference type="InterPro" id="IPR024194">
    <property type="entry name" value="Ac/AlaTfrase_AlgI/DltB"/>
</dbReference>
<evidence type="ECO:0000256" key="5">
    <source>
        <dbReference type="ARBA" id="ARBA00022679"/>
    </source>
</evidence>
<accession>A0A0N0IBH0</accession>
<dbReference type="GO" id="GO:0042121">
    <property type="term" value="P:alginic acid biosynthetic process"/>
    <property type="evidence" value="ECO:0007669"/>
    <property type="project" value="UniProtKB-UniRule"/>
</dbReference>
<gene>
    <name evidence="13" type="ORF">M992_0911</name>
</gene>
<evidence type="ECO:0000256" key="1">
    <source>
        <dbReference type="ARBA" id="ARBA00004651"/>
    </source>
</evidence>
<dbReference type="InterPro" id="IPR051085">
    <property type="entry name" value="MB_O-acyltransferase"/>
</dbReference>
<dbReference type="GO" id="GO:0005886">
    <property type="term" value="C:plasma membrane"/>
    <property type="evidence" value="ECO:0007669"/>
    <property type="project" value="UniProtKB-SubCell"/>
</dbReference>
<dbReference type="PANTHER" id="PTHR13285">
    <property type="entry name" value="ACYLTRANSFERASE"/>
    <property type="match status" value="1"/>
</dbReference>
<keyword evidence="8 12" id="KW-1133">Transmembrane helix</keyword>
<proteinExistence type="inferred from homology"/>
<dbReference type="GO" id="GO:0016746">
    <property type="term" value="F:acyltransferase activity"/>
    <property type="evidence" value="ECO:0007669"/>
    <property type="project" value="UniProtKB-KW"/>
</dbReference>
<feature type="transmembrane region" description="Helical" evidence="12">
    <location>
        <begin position="362"/>
        <end position="382"/>
    </location>
</feature>
<dbReference type="PANTHER" id="PTHR13285:SF23">
    <property type="entry name" value="TEICHOIC ACID D-ALANYLTRANSFERASE"/>
    <property type="match status" value="1"/>
</dbReference>
<organism evidence="13 14">
    <name type="scientific">Moellerella wisconsensis ATCC 35017</name>
    <dbReference type="NCBI Taxonomy" id="1354267"/>
    <lineage>
        <taxon>Bacteria</taxon>
        <taxon>Pseudomonadati</taxon>
        <taxon>Pseudomonadota</taxon>
        <taxon>Gammaproteobacteria</taxon>
        <taxon>Enterobacterales</taxon>
        <taxon>Morganellaceae</taxon>
        <taxon>Moellerella</taxon>
    </lineage>
</organism>
<feature type="transmembrane region" description="Helical" evidence="12">
    <location>
        <begin position="115"/>
        <end position="136"/>
    </location>
</feature>
<comment type="pathway">
    <text evidence="2 11">Glycan biosynthesis; alginate biosynthesis.</text>
</comment>
<sequence>MNFFSFEFLGCFLIFFLLYWGCQPSAKLQNGLLITASYFFVYSFSPDYAYILFGYTLFIYILTHWLTDRLPTKWIYTLLAIAIIGCFTVFKYYSFFQETLLQTLTKFGLSVELPVIDLLAPLGLSFYAFHSVSYVVSVCRKEMPKADFFDVVLYLSFFPSIVAGPINRAKVFIPQIQVETRTILTARKAILFITLAITKLFLFSSWLSDNFVTPVFDAPSSFNAGEIIVAVYAYAWHIYFNFSGYTNLVTGIALLLGFKVPINFNAPYMASSLKDFWGRWHISLSTFIRDYIYIPLGGSRKGFSRTNINLLLAMVISGLWHGAAMTFIIWGAIHGLGMVLLNIKHFCLNKLKLTGRFISPSISVITSRVITFHFVCFAWIFFRSQTSDDALMLLRQIGAPGFLEALSTSIVALSGFWLLFIGYPYCVRGYHFIAKYHQKVAWYFYPVPLALILTIVFMLSPSGMPGFIYANF</sequence>
<comment type="subcellular location">
    <subcellularLocation>
        <location evidence="11">Cell inner membrane</location>
    </subcellularLocation>
    <subcellularLocation>
        <location evidence="1">Cell membrane</location>
        <topology evidence="1">Multi-pass membrane protein</topology>
    </subcellularLocation>
</comment>
<keyword evidence="5 11" id="KW-0808">Transferase</keyword>
<dbReference type="InterPro" id="IPR028362">
    <property type="entry name" value="AlgI"/>
</dbReference>
<dbReference type="Pfam" id="PF03062">
    <property type="entry name" value="MBOAT"/>
    <property type="match status" value="1"/>
</dbReference>
<feature type="transmembrane region" description="Helical" evidence="12">
    <location>
        <begin position="74"/>
        <end position="95"/>
    </location>
</feature>
<evidence type="ECO:0000256" key="9">
    <source>
        <dbReference type="ARBA" id="ARBA00023136"/>
    </source>
</evidence>
<feature type="transmembrane region" description="Helical" evidence="12">
    <location>
        <begin position="220"/>
        <end position="239"/>
    </location>
</feature>
<reference evidence="13 14" key="1">
    <citation type="submission" date="2015-07" db="EMBL/GenBank/DDBJ databases">
        <title>ATOL: Assembling a taxonomically balanced genome-scale reconstruction of the evolutionary history of the Enterobacteriaceae.</title>
        <authorList>
            <person name="Plunkett G.III."/>
            <person name="Neeno-Eckwall E.C."/>
            <person name="Glasner J.D."/>
            <person name="Perna N.T."/>
        </authorList>
    </citation>
    <scope>NUCLEOTIDE SEQUENCE [LARGE SCALE GENOMIC DNA]</scope>
    <source>
        <strain evidence="13 14">ATCC 35017</strain>
    </source>
</reference>
<keyword evidence="9 11" id="KW-0472">Membrane</keyword>
<evidence type="ECO:0000313" key="14">
    <source>
        <dbReference type="Proteomes" id="UP000053226"/>
    </source>
</evidence>
<evidence type="ECO:0000256" key="10">
    <source>
        <dbReference type="ARBA" id="ARBA00023315"/>
    </source>
</evidence>
<keyword evidence="7 11" id="KW-0016">Alginate biosynthesis</keyword>
<dbReference type="OrthoDB" id="139172at2"/>
<feature type="transmembrane region" description="Helical" evidence="12">
    <location>
        <begin position="442"/>
        <end position="460"/>
    </location>
</feature>
<comment type="caution">
    <text evidence="13">The sequence shown here is derived from an EMBL/GenBank/DDBJ whole genome shotgun (WGS) entry which is preliminary data.</text>
</comment>
<dbReference type="PIRSF" id="PIRSF500217">
    <property type="entry name" value="AlgI"/>
    <property type="match status" value="1"/>
</dbReference>
<keyword evidence="11" id="KW-0997">Cell inner membrane</keyword>
<evidence type="ECO:0000256" key="4">
    <source>
        <dbReference type="ARBA" id="ARBA00022475"/>
    </source>
</evidence>
<dbReference type="InterPro" id="IPR004299">
    <property type="entry name" value="MBOAT_fam"/>
</dbReference>
<feature type="transmembrane region" description="Helical" evidence="12">
    <location>
        <begin position="308"/>
        <end position="341"/>
    </location>
</feature>
<feature type="transmembrane region" description="Helical" evidence="12">
    <location>
        <begin position="48"/>
        <end position="67"/>
    </location>
</feature>
<evidence type="ECO:0000256" key="6">
    <source>
        <dbReference type="ARBA" id="ARBA00022692"/>
    </source>
</evidence>
<dbReference type="PIRSF" id="PIRSF016636">
    <property type="entry name" value="AlgI_DltB"/>
    <property type="match status" value="1"/>
</dbReference>
<comment type="similarity">
    <text evidence="3 11">Belongs to the membrane-bound acyltransferase family.</text>
</comment>
<keyword evidence="14" id="KW-1185">Reference proteome</keyword>
<dbReference type="RefSeq" id="WP_053907504.1">
    <property type="nucleotide sequence ID" value="NZ_CAWMUS010000009.1"/>
</dbReference>
<evidence type="ECO:0000256" key="7">
    <source>
        <dbReference type="ARBA" id="ARBA00022841"/>
    </source>
</evidence>
<evidence type="ECO:0000256" key="3">
    <source>
        <dbReference type="ARBA" id="ARBA00010323"/>
    </source>
</evidence>